<dbReference type="PANTHER" id="PTHR30012:SF0">
    <property type="entry name" value="TYPE II SECRETION SYSTEM PROTEIN F-RELATED"/>
    <property type="match status" value="1"/>
</dbReference>
<feature type="domain" description="Type II secretion system protein GspF" evidence="8">
    <location>
        <begin position="241"/>
        <end position="361"/>
    </location>
</feature>
<evidence type="ECO:0000256" key="4">
    <source>
        <dbReference type="ARBA" id="ARBA00022692"/>
    </source>
</evidence>
<dbReference type="InterPro" id="IPR047692">
    <property type="entry name" value="T4P_ComGB"/>
</dbReference>
<dbReference type="Gene3D" id="1.20.81.30">
    <property type="entry name" value="Type II secretion system (T2SS), domain F"/>
    <property type="match status" value="2"/>
</dbReference>
<sequence>MKYFKRKTVGTNDSKKSGLWAILQKKRTWHFNTSAQYHLKRSARYDFVSLLAKLLENGFSYQESLSFLQKIWPEPHQFIEQLQTMLKNGHPLYEGFKTLGFSAQQVAQLYFAERHGDFVGTLHHVAKQMRDSEKQRRKFYQVMTYPLILFIFLIGMFGFMRGVLLPQLQTSIENPRDNLGVKVITYAPTFLIGVLLGGLVIFLLCRYVLRNKTATQKMNLYSRLPLLGTWLTDYVTSFFAYEWGKLLVLGLPLRDVFSLMKAEGSTPLMKEMGTSLSQALESGESLSEPFQSWHFVLPGFKLILLEGEVTGKLGKELQIYGSRVWQQLMRKIEKVIQWIQPLVFIIVALLIISIYAAILLPMYDAIGGME</sequence>
<feature type="transmembrane region" description="Helical" evidence="7">
    <location>
        <begin position="338"/>
        <end position="363"/>
    </location>
</feature>
<dbReference type="Pfam" id="PF00482">
    <property type="entry name" value="T2SSF"/>
    <property type="match status" value="2"/>
</dbReference>
<evidence type="ECO:0000259" key="8">
    <source>
        <dbReference type="Pfam" id="PF00482"/>
    </source>
</evidence>
<name>A0AAE9XFN3_9ENTE</name>
<evidence type="ECO:0000313" key="9">
    <source>
        <dbReference type="EMBL" id="WCG22876.1"/>
    </source>
</evidence>
<dbReference type="EMBL" id="CP116507">
    <property type="protein sequence ID" value="WCG22876.1"/>
    <property type="molecule type" value="Genomic_DNA"/>
</dbReference>
<evidence type="ECO:0000256" key="1">
    <source>
        <dbReference type="ARBA" id="ARBA00004651"/>
    </source>
</evidence>
<comment type="subcellular location">
    <subcellularLocation>
        <location evidence="1">Cell membrane</location>
        <topology evidence="1">Multi-pass membrane protein</topology>
    </subcellularLocation>
</comment>
<organism evidence="9 10">
    <name type="scientific">Vagococcus lutrae</name>
    <dbReference type="NCBI Taxonomy" id="81947"/>
    <lineage>
        <taxon>Bacteria</taxon>
        <taxon>Bacillati</taxon>
        <taxon>Bacillota</taxon>
        <taxon>Bacilli</taxon>
        <taxon>Lactobacillales</taxon>
        <taxon>Enterococcaceae</taxon>
        <taxon>Vagococcus</taxon>
    </lineage>
</organism>
<comment type="similarity">
    <text evidence="2">Belongs to the GSP F family.</text>
</comment>
<feature type="domain" description="Type II secretion system protein GspF" evidence="8">
    <location>
        <begin position="47"/>
        <end position="166"/>
    </location>
</feature>
<dbReference type="PANTHER" id="PTHR30012">
    <property type="entry name" value="GENERAL SECRETION PATHWAY PROTEIN"/>
    <property type="match status" value="1"/>
</dbReference>
<dbReference type="InterPro" id="IPR042094">
    <property type="entry name" value="T2SS_GspF_sf"/>
</dbReference>
<gene>
    <name evidence="9" type="primary">comGB</name>
    <name evidence="9" type="ORF">PML95_01125</name>
</gene>
<feature type="transmembrane region" description="Helical" evidence="7">
    <location>
        <begin position="139"/>
        <end position="164"/>
    </location>
</feature>
<evidence type="ECO:0000313" key="10">
    <source>
        <dbReference type="Proteomes" id="UP001179600"/>
    </source>
</evidence>
<dbReference type="GO" id="GO:0005886">
    <property type="term" value="C:plasma membrane"/>
    <property type="evidence" value="ECO:0007669"/>
    <property type="project" value="UniProtKB-SubCell"/>
</dbReference>
<protein>
    <submittedName>
        <fullName evidence="9">Competence type IV pilus assembly protein ComGB</fullName>
    </submittedName>
</protein>
<keyword evidence="5 7" id="KW-1133">Transmembrane helix</keyword>
<dbReference type="Proteomes" id="UP001179600">
    <property type="component" value="Chromosome"/>
</dbReference>
<evidence type="ECO:0000256" key="6">
    <source>
        <dbReference type="ARBA" id="ARBA00023136"/>
    </source>
</evidence>
<dbReference type="PRINTS" id="PR00812">
    <property type="entry name" value="BCTERIALGSPF"/>
</dbReference>
<evidence type="ECO:0000256" key="2">
    <source>
        <dbReference type="ARBA" id="ARBA00005745"/>
    </source>
</evidence>
<keyword evidence="3" id="KW-1003">Cell membrane</keyword>
<accession>A0AAE9XFN3</accession>
<dbReference type="RefSeq" id="WP_272163431.1">
    <property type="nucleotide sequence ID" value="NZ_CP116507.1"/>
</dbReference>
<keyword evidence="4 7" id="KW-0812">Transmembrane</keyword>
<feature type="transmembrane region" description="Helical" evidence="7">
    <location>
        <begin position="184"/>
        <end position="209"/>
    </location>
</feature>
<keyword evidence="6 7" id="KW-0472">Membrane</keyword>
<proteinExistence type="inferred from homology"/>
<reference evidence="9" key="1">
    <citation type="submission" date="2023-01" db="EMBL/GenBank/DDBJ databases">
        <title>Oxazolidinone resistance genes in florfenicol resistant enterococci from beef cattle and veal calves at slaughter.</title>
        <authorList>
            <person name="Biggel M."/>
        </authorList>
    </citation>
    <scope>NUCLEOTIDE SEQUENCE</scope>
    <source>
        <strain evidence="9">K204-1</strain>
    </source>
</reference>
<dbReference type="InterPro" id="IPR003004">
    <property type="entry name" value="GspF/PilC"/>
</dbReference>
<dbReference type="AlphaFoldDB" id="A0AAE9XFN3"/>
<evidence type="ECO:0000256" key="5">
    <source>
        <dbReference type="ARBA" id="ARBA00022989"/>
    </source>
</evidence>
<evidence type="ECO:0000256" key="7">
    <source>
        <dbReference type="SAM" id="Phobius"/>
    </source>
</evidence>
<dbReference type="InterPro" id="IPR018076">
    <property type="entry name" value="T2SS_GspF_dom"/>
</dbReference>
<dbReference type="NCBIfam" id="NF041012">
    <property type="entry name" value="T4P_ComGB"/>
    <property type="match status" value="1"/>
</dbReference>
<evidence type="ECO:0000256" key="3">
    <source>
        <dbReference type="ARBA" id="ARBA00022475"/>
    </source>
</evidence>